<comment type="function">
    <text evidence="5">Cell division protein that is involved in the assembly of the Z ring. May serve as a membrane anchor for the Z ring.</text>
</comment>
<reference evidence="7 8" key="1">
    <citation type="journal article" date="2016" name="Nat. Commun.">
        <title>Thousands of microbial genomes shed light on interconnected biogeochemical processes in an aquifer system.</title>
        <authorList>
            <person name="Anantharaman K."/>
            <person name="Brown C.T."/>
            <person name="Hug L.A."/>
            <person name="Sharon I."/>
            <person name="Castelle C.J."/>
            <person name="Probst A.J."/>
            <person name="Thomas B.C."/>
            <person name="Singh A."/>
            <person name="Wilkins M.J."/>
            <person name="Karaoz U."/>
            <person name="Brodie E.L."/>
            <person name="Williams K.H."/>
            <person name="Hubbard S.S."/>
            <person name="Banfield J.F."/>
        </authorList>
    </citation>
    <scope>NUCLEOTIDE SEQUENCE [LARGE SCALE GENOMIC DNA]</scope>
</reference>
<dbReference type="PANTHER" id="PTHR32432:SF4">
    <property type="entry name" value="CELL DIVISION PROTEIN FTSA"/>
    <property type="match status" value="1"/>
</dbReference>
<dbReference type="PANTHER" id="PTHR32432">
    <property type="entry name" value="CELL DIVISION PROTEIN FTSA-RELATED"/>
    <property type="match status" value="1"/>
</dbReference>
<dbReference type="InterPro" id="IPR020823">
    <property type="entry name" value="Cell_div_FtsA"/>
</dbReference>
<evidence type="ECO:0000256" key="4">
    <source>
        <dbReference type="ARBA" id="ARBA00023306"/>
    </source>
</evidence>
<evidence type="ECO:0000256" key="5">
    <source>
        <dbReference type="HAMAP-Rule" id="MF_02033"/>
    </source>
</evidence>
<dbReference type="PIRSF" id="PIRSF003101">
    <property type="entry name" value="FtsA"/>
    <property type="match status" value="1"/>
</dbReference>
<evidence type="ECO:0000256" key="2">
    <source>
        <dbReference type="ARBA" id="ARBA00022618"/>
    </source>
</evidence>
<dbReference type="SMART" id="SM00842">
    <property type="entry name" value="FtsA"/>
    <property type="match status" value="1"/>
</dbReference>
<protein>
    <recommendedName>
        <fullName evidence="5">Cell division protein FtsA</fullName>
    </recommendedName>
</protein>
<comment type="subunit">
    <text evidence="5">Self-interacts. Interacts with FtsZ.</text>
</comment>
<gene>
    <name evidence="5" type="primary">ftsA</name>
    <name evidence="7" type="ORF">A3J00_01560</name>
</gene>
<dbReference type="Pfam" id="PF14450">
    <property type="entry name" value="FtsA"/>
    <property type="match status" value="1"/>
</dbReference>
<accession>A0A1G2EZE7</accession>
<evidence type="ECO:0000313" key="8">
    <source>
        <dbReference type="Proteomes" id="UP000178428"/>
    </source>
</evidence>
<dbReference type="EMBL" id="MHMR01000007">
    <property type="protein sequence ID" value="OGZ31216.1"/>
    <property type="molecule type" value="Genomic_DNA"/>
</dbReference>
<dbReference type="AlphaFoldDB" id="A0A1G2EZE7"/>
<dbReference type="STRING" id="1801725.A3J00_01560"/>
<dbReference type="GO" id="GO:0032153">
    <property type="term" value="C:cell division site"/>
    <property type="evidence" value="ECO:0007669"/>
    <property type="project" value="UniProtKB-UniRule"/>
</dbReference>
<proteinExistence type="inferred from homology"/>
<comment type="caution">
    <text evidence="7">The sequence shown here is derived from an EMBL/GenBank/DDBJ whole genome shotgun (WGS) entry which is preliminary data.</text>
</comment>
<dbReference type="Pfam" id="PF02491">
    <property type="entry name" value="SHS2_FTSA"/>
    <property type="match status" value="1"/>
</dbReference>
<dbReference type="Gene3D" id="3.30.420.40">
    <property type="match status" value="2"/>
</dbReference>
<name>A0A1G2EZE7_9BACT</name>
<comment type="subcellular location">
    <subcellularLocation>
        <location evidence="5">Cell membrane</location>
        <topology evidence="5">Peripheral membrane protein</topology>
        <orientation evidence="5">Cytoplasmic side</orientation>
    </subcellularLocation>
    <text evidence="5">Localizes to the Z ring in an FtsZ-dependent manner. Targeted to the membrane through a conserved C-terminal amphipathic helix.</text>
</comment>
<evidence type="ECO:0000259" key="6">
    <source>
        <dbReference type="SMART" id="SM00842"/>
    </source>
</evidence>
<dbReference type="SUPFAM" id="SSF53067">
    <property type="entry name" value="Actin-like ATPase domain"/>
    <property type="match status" value="2"/>
</dbReference>
<dbReference type="GO" id="GO:0009898">
    <property type="term" value="C:cytoplasmic side of plasma membrane"/>
    <property type="evidence" value="ECO:0007669"/>
    <property type="project" value="UniProtKB-UniRule"/>
</dbReference>
<keyword evidence="3 5" id="KW-0472">Membrane</keyword>
<feature type="domain" description="SHS2" evidence="6">
    <location>
        <begin position="6"/>
        <end position="196"/>
    </location>
</feature>
<dbReference type="HAMAP" id="MF_02033">
    <property type="entry name" value="FtsA"/>
    <property type="match status" value="1"/>
</dbReference>
<evidence type="ECO:0000256" key="3">
    <source>
        <dbReference type="ARBA" id="ARBA00023136"/>
    </source>
</evidence>
<dbReference type="NCBIfam" id="TIGR01174">
    <property type="entry name" value="ftsA"/>
    <property type="match status" value="1"/>
</dbReference>
<dbReference type="Proteomes" id="UP000178428">
    <property type="component" value="Unassembled WGS sequence"/>
</dbReference>
<keyword evidence="2 5" id="KW-0132">Cell division</keyword>
<keyword evidence="1 5" id="KW-1003">Cell membrane</keyword>
<dbReference type="InterPro" id="IPR050696">
    <property type="entry name" value="FtsA/MreB"/>
</dbReference>
<evidence type="ECO:0000256" key="1">
    <source>
        <dbReference type="ARBA" id="ARBA00022475"/>
    </source>
</evidence>
<dbReference type="GO" id="GO:0043093">
    <property type="term" value="P:FtsZ-dependent cytokinesis"/>
    <property type="evidence" value="ECO:0007669"/>
    <property type="project" value="UniProtKB-UniRule"/>
</dbReference>
<organism evidence="7 8">
    <name type="scientific">Candidatus Niyogibacteria bacterium RIFCSPLOWO2_02_FULL_45_13</name>
    <dbReference type="NCBI Taxonomy" id="1801725"/>
    <lineage>
        <taxon>Bacteria</taxon>
        <taxon>Candidatus Niyogiibacteriota</taxon>
    </lineage>
</organism>
<dbReference type="InterPro" id="IPR003494">
    <property type="entry name" value="SHS2_FtsA"/>
</dbReference>
<dbReference type="InterPro" id="IPR043129">
    <property type="entry name" value="ATPase_NBD"/>
</dbReference>
<comment type="similarity">
    <text evidence="5">Belongs to the FtsA/MreB family.</text>
</comment>
<keyword evidence="4 5" id="KW-0131">Cell cycle</keyword>
<evidence type="ECO:0000313" key="7">
    <source>
        <dbReference type="EMBL" id="OGZ31216.1"/>
    </source>
</evidence>
<dbReference type="Gene3D" id="3.30.1490.110">
    <property type="match status" value="1"/>
</dbReference>
<sequence>MARNFVLGVDIGSSGIYSVVGGWDGRAEGLKILGTGFAQSSGIRRGKIIDVGEVSGGIKASVAMAEKKSGLRLKSGVLSIGGTDLSALRSKGLIMVSRASNEISDFDAKRALDQCQSNIEPLTNRDVLHSYPLSFTVDGQFKTLNPVGMAGSKLECEAVFITALSRDIKNAVRAMELADLMTEDVLASPIASARAVLPKRHKEVGSVLIDIGASTSSLAVFEEGLPISLEVLPFGSFNITNDVALGFQISIDEAEEMKKNFPIPAAPSKKRLAEIISARLSDIFELTNKHLKKIERVRLLPAGAVLTGGGSRLAEITAFAKDYLELPAQIGQLEEVRMPDGLEPGPWAVAVGLCLMAHDSAKGQNDYGFEITRKTGGAVLRWLKSLLP</sequence>
<dbReference type="CDD" id="cd24048">
    <property type="entry name" value="ASKHA_NBD_FtsA"/>
    <property type="match status" value="1"/>
</dbReference>